<dbReference type="HOGENOM" id="CLU_2537176_0_0_0"/>
<organism evidence="2 3">
    <name type="scientific">Dictyoglomus thermophilum (strain ATCC 35947 / DSM 3960 / H-6-12)</name>
    <dbReference type="NCBI Taxonomy" id="309799"/>
    <lineage>
        <taxon>Bacteria</taxon>
        <taxon>Pseudomonadati</taxon>
        <taxon>Dictyoglomota</taxon>
        <taxon>Dictyoglomia</taxon>
        <taxon>Dictyoglomales</taxon>
        <taxon>Dictyoglomaceae</taxon>
        <taxon>Dictyoglomus</taxon>
    </lineage>
</organism>
<evidence type="ECO:0000313" key="3">
    <source>
        <dbReference type="Proteomes" id="UP000001733"/>
    </source>
</evidence>
<keyword evidence="1" id="KW-0812">Transmembrane</keyword>
<keyword evidence="1" id="KW-0472">Membrane</keyword>
<evidence type="ECO:0000313" key="2">
    <source>
        <dbReference type="EMBL" id="ACI20132.1"/>
    </source>
</evidence>
<keyword evidence="1" id="KW-1133">Transmembrane helix</keyword>
<dbReference type="KEGG" id="dth:DICTH_0226"/>
<dbReference type="eggNOG" id="COG0842">
    <property type="taxonomic scope" value="Bacteria"/>
</dbReference>
<feature type="transmembrane region" description="Helical" evidence="1">
    <location>
        <begin position="51"/>
        <end position="70"/>
    </location>
</feature>
<dbReference type="AlphaFoldDB" id="B5YC01"/>
<keyword evidence="3" id="KW-1185">Reference proteome</keyword>
<reference evidence="2 3" key="1">
    <citation type="journal article" date="2014" name="Genome Announc.">
        <title>Complete Genome Sequence of the Extreme Thermophile Dictyoglomus thermophilum H-6-12.</title>
        <authorList>
            <person name="Coil D.A."/>
            <person name="Badger J.H."/>
            <person name="Forberger H.C."/>
            <person name="Riggs F."/>
            <person name="Madupu R."/>
            <person name="Fedorova N."/>
            <person name="Ward N."/>
            <person name="Robb F.T."/>
            <person name="Eisen J.A."/>
        </authorList>
    </citation>
    <scope>NUCLEOTIDE SEQUENCE [LARGE SCALE GENOMIC DNA]</scope>
    <source>
        <strain evidence="3">ATCC 35947 / DSM 3960 / H-6-12</strain>
    </source>
</reference>
<proteinExistence type="predicted"/>
<protein>
    <submittedName>
        <fullName evidence="2">ABC-type multidrug transport system, permease component</fullName>
    </submittedName>
</protein>
<dbReference type="STRING" id="309799.DICTH_0226"/>
<gene>
    <name evidence="2" type="ordered locus">DICTH_0226</name>
</gene>
<dbReference type="EMBL" id="CP001146">
    <property type="protein sequence ID" value="ACI20132.1"/>
    <property type="molecule type" value="Genomic_DNA"/>
</dbReference>
<dbReference type="Proteomes" id="UP000001733">
    <property type="component" value="Chromosome"/>
</dbReference>
<accession>B5YC01</accession>
<evidence type="ECO:0000256" key="1">
    <source>
        <dbReference type="SAM" id="Phobius"/>
    </source>
</evidence>
<sequence length="83" mass="9795">MLSWFFLLFAPVYYSTDNLHPIYTSVLLINPITHCLNLVRSTLGFNSIISIFWSFIYLMILIVILGIYSLKTFKSVYILEKFY</sequence>
<name>B5YC01_DICT6</name>
<dbReference type="PaxDb" id="309799-DICTH_0226"/>